<comment type="caution">
    <text evidence="2">The sequence shown here is derived from an EMBL/GenBank/DDBJ whole genome shotgun (WGS) entry which is preliminary data.</text>
</comment>
<evidence type="ECO:0000313" key="2">
    <source>
        <dbReference type="EMBL" id="OQV11730.1"/>
    </source>
</evidence>
<accession>A0A1W0W975</accession>
<name>A0A1W0W975_HYPEX</name>
<evidence type="ECO:0000256" key="1">
    <source>
        <dbReference type="ARBA" id="ARBA00008821"/>
    </source>
</evidence>
<proteinExistence type="inferred from homology"/>
<dbReference type="OrthoDB" id="1641903at2759"/>
<dbReference type="PANTHER" id="PTHR11119">
    <property type="entry name" value="XANTHINE-URACIL / VITAMIN C PERMEASE FAMILY MEMBER"/>
    <property type="match status" value="1"/>
</dbReference>
<sequence>MGLVVPEWVRARPGFFNEMSNVSQINQIIEVLCSTHMFVGGFLACLLDNTIPGNLKDRGITSAAEQSNDDDSAISQQIYELPFHLSRLLNRCCCTQFLPFLPKYKQIALTEVTVVDKATKSAGEVGLSQLQTVNLNVSRNLFVLGFSIFMGLVVPEWVRARPGFFNEMSNVSQINQIIEVLCSTHMFVGGFLACLLDNTIPGNLKDRGITSAAEQSNDDDSAISQQIYELPFHLSRLLNRCCCTQFLPFLPKYKQIALTEVTVVDKATKSAGEGRSVRVTHCNL</sequence>
<dbReference type="EMBL" id="MTYJ01000163">
    <property type="protein sequence ID" value="OQV11730.1"/>
    <property type="molecule type" value="Genomic_DNA"/>
</dbReference>
<comment type="similarity">
    <text evidence="1">Belongs to the nucleobase:cation symporter-2 (NCS2) (TC 2.A.40) family.</text>
</comment>
<evidence type="ECO:0000313" key="3">
    <source>
        <dbReference type="Proteomes" id="UP000192578"/>
    </source>
</evidence>
<dbReference type="AlphaFoldDB" id="A0A1W0W975"/>
<gene>
    <name evidence="2" type="ORF">BV898_14000</name>
</gene>
<keyword evidence="3" id="KW-1185">Reference proteome</keyword>
<organism evidence="2 3">
    <name type="scientific">Hypsibius exemplaris</name>
    <name type="common">Freshwater tardigrade</name>
    <dbReference type="NCBI Taxonomy" id="2072580"/>
    <lineage>
        <taxon>Eukaryota</taxon>
        <taxon>Metazoa</taxon>
        <taxon>Ecdysozoa</taxon>
        <taxon>Tardigrada</taxon>
        <taxon>Eutardigrada</taxon>
        <taxon>Parachela</taxon>
        <taxon>Hypsibioidea</taxon>
        <taxon>Hypsibiidae</taxon>
        <taxon>Hypsibius</taxon>
    </lineage>
</organism>
<reference evidence="3" key="1">
    <citation type="submission" date="2017-01" db="EMBL/GenBank/DDBJ databases">
        <title>Comparative genomics of anhydrobiosis in the tardigrade Hypsibius dujardini.</title>
        <authorList>
            <person name="Yoshida Y."/>
            <person name="Koutsovoulos G."/>
            <person name="Laetsch D."/>
            <person name="Stevens L."/>
            <person name="Kumar S."/>
            <person name="Horikawa D."/>
            <person name="Ishino K."/>
            <person name="Komine S."/>
            <person name="Tomita M."/>
            <person name="Blaxter M."/>
            <person name="Arakawa K."/>
        </authorList>
    </citation>
    <scope>NUCLEOTIDE SEQUENCE [LARGE SCALE GENOMIC DNA]</scope>
    <source>
        <strain evidence="3">Z151</strain>
    </source>
</reference>
<protein>
    <submittedName>
        <fullName evidence="2">Solute carrier family 23 member 1</fullName>
    </submittedName>
</protein>
<dbReference type="Proteomes" id="UP000192578">
    <property type="component" value="Unassembled WGS sequence"/>
</dbReference>